<reference evidence="1 2" key="1">
    <citation type="submission" date="2022-10" db="EMBL/GenBank/DDBJ databases">
        <title>The complete genomes of actinobacterial strains from the NBC collection.</title>
        <authorList>
            <person name="Joergensen T.S."/>
            <person name="Alvarez Arevalo M."/>
            <person name="Sterndorff E.B."/>
            <person name="Faurdal D."/>
            <person name="Vuksanovic O."/>
            <person name="Mourched A.-S."/>
            <person name="Charusanti P."/>
            <person name="Shaw S."/>
            <person name="Blin K."/>
            <person name="Weber T."/>
        </authorList>
    </citation>
    <scope>NUCLEOTIDE SEQUENCE [LARGE SCALE GENOMIC DNA]</scope>
    <source>
        <strain evidence="1 2">NBC_00185</strain>
    </source>
</reference>
<protein>
    <submittedName>
        <fullName evidence="1">Uncharacterized protein</fullName>
    </submittedName>
</protein>
<proteinExistence type="predicted"/>
<organism evidence="1 2">
    <name type="scientific">[Kitasatospora] papulosa</name>
    <dbReference type="NCBI Taxonomy" id="1464011"/>
    <lineage>
        <taxon>Bacteria</taxon>
        <taxon>Bacillati</taxon>
        <taxon>Actinomycetota</taxon>
        <taxon>Actinomycetes</taxon>
        <taxon>Kitasatosporales</taxon>
        <taxon>Streptomycetaceae</taxon>
        <taxon>Streptomyces</taxon>
    </lineage>
</organism>
<dbReference type="EMBL" id="CP108135">
    <property type="protein sequence ID" value="WTP70441.1"/>
    <property type="molecule type" value="Genomic_DNA"/>
</dbReference>
<dbReference type="RefSeq" id="WP_015580305.1">
    <property type="nucleotide sequence ID" value="NZ_CP108135.1"/>
</dbReference>
<name>A0ABZ1KHK3_9ACTN</name>
<accession>A0ABZ1KHK3</accession>
<evidence type="ECO:0000313" key="1">
    <source>
        <dbReference type="EMBL" id="WTP70441.1"/>
    </source>
</evidence>
<sequence length="74" mass="7922">MLIAAAWHQVLGRSPIGFAFTPLAKAALKDRDAFTRLLDPHTTSWLLISGRVPMRPARGGVHADHAPADLAIGV</sequence>
<dbReference type="Proteomes" id="UP001622496">
    <property type="component" value="Chromosome"/>
</dbReference>
<keyword evidence="2" id="KW-1185">Reference proteome</keyword>
<evidence type="ECO:0000313" key="2">
    <source>
        <dbReference type="Proteomes" id="UP001622496"/>
    </source>
</evidence>
<gene>
    <name evidence="1" type="ORF">OG560_33635</name>
</gene>